<organism evidence="1 2">
    <name type="scientific">Azoarcus sp. (strain BH72)</name>
    <dbReference type="NCBI Taxonomy" id="418699"/>
    <lineage>
        <taxon>Bacteria</taxon>
        <taxon>Pseudomonadati</taxon>
        <taxon>Pseudomonadota</taxon>
        <taxon>Betaproteobacteria</taxon>
        <taxon>Rhodocyclales</taxon>
        <taxon>Zoogloeaceae</taxon>
        <taxon>Azoarcus</taxon>
    </lineage>
</organism>
<sequence>MSALAPSVCFGAVMHERHGAAANRFVYRGAFLRLPLSALPTLRVPLLGTERANLFWVRNADHGARDGSPLLPWVRSLLAQHGLAPACDGEVVLHTMPRVLGYVFNPVSFYYCHDRSGALRAVIAEVNNTFGERHNYLVHHDDLRPILPADQLLARKVFHVSPFFPARGEYRFRFSTHGAVHTVAIDYWEGGEHRLSTRVSGSARPLCRASLMHWLLRQPLATFAVLARIHWQALRLIVKGAAFHRKPQPPLEETSR</sequence>
<proteinExistence type="predicted"/>
<dbReference type="PANTHER" id="PTHR33973:SF4">
    <property type="entry name" value="OS07G0153300 PROTEIN"/>
    <property type="match status" value="1"/>
</dbReference>
<evidence type="ECO:0000313" key="1">
    <source>
        <dbReference type="EMBL" id="CAL95926.1"/>
    </source>
</evidence>
<evidence type="ECO:0008006" key="3">
    <source>
        <dbReference type="Google" id="ProtNLM"/>
    </source>
</evidence>
<evidence type="ECO:0000313" key="2">
    <source>
        <dbReference type="Proteomes" id="UP000002588"/>
    </source>
</evidence>
<dbReference type="eggNOG" id="COG3496">
    <property type="taxonomic scope" value="Bacteria"/>
</dbReference>
<dbReference type="EMBL" id="AM406670">
    <property type="protein sequence ID" value="CAL95926.1"/>
    <property type="molecule type" value="Genomic_DNA"/>
</dbReference>
<dbReference type="PANTHER" id="PTHR33973">
    <property type="entry name" value="OS07G0153300 PROTEIN"/>
    <property type="match status" value="1"/>
</dbReference>
<dbReference type="HOGENOM" id="CLU_065913_1_0_4"/>
<dbReference type="AlphaFoldDB" id="A1KAS0"/>
<dbReference type="Pfam" id="PF07103">
    <property type="entry name" value="DUF1365"/>
    <property type="match status" value="1"/>
</dbReference>
<dbReference type="InterPro" id="IPR010775">
    <property type="entry name" value="DUF1365"/>
</dbReference>
<dbReference type="STRING" id="62928.azo3310"/>
<gene>
    <name evidence="1" type="ordered locus">azo3310</name>
</gene>
<dbReference type="KEGG" id="azo:azo3310"/>
<name>A1KAS0_AZOSB</name>
<reference evidence="1 2" key="1">
    <citation type="journal article" date="2006" name="Nat. Biotechnol.">
        <title>Complete genome of the mutualistic, N2-fixing grass endophyte Azoarcus sp. strain BH72.</title>
        <authorList>
            <person name="Krause A."/>
            <person name="Ramakumar A."/>
            <person name="Bartels D."/>
            <person name="Battistoni F."/>
            <person name="Bekel T."/>
            <person name="Boch J."/>
            <person name="Boehm M."/>
            <person name="Friedrich F."/>
            <person name="Hurek T."/>
            <person name="Krause L."/>
            <person name="Linke B."/>
            <person name="McHardy A.C."/>
            <person name="Sarkar A."/>
            <person name="Schneiker S."/>
            <person name="Syed A.A."/>
            <person name="Thauer R."/>
            <person name="Vorhoelter F.-J."/>
            <person name="Weidner S."/>
            <person name="Puehler A."/>
            <person name="Reinhold-Hurek B."/>
            <person name="Kaiser O."/>
            <person name="Goesmann A."/>
        </authorList>
    </citation>
    <scope>NUCLEOTIDE SEQUENCE [LARGE SCALE GENOMIC DNA]</scope>
    <source>
        <strain evidence="1 2">BH72</strain>
    </source>
</reference>
<dbReference type="RefSeq" id="WP_011767033.1">
    <property type="nucleotide sequence ID" value="NC_008702.1"/>
</dbReference>
<keyword evidence="2" id="KW-1185">Reference proteome</keyword>
<dbReference type="Proteomes" id="UP000002588">
    <property type="component" value="Chromosome"/>
</dbReference>
<accession>A1KAS0</accession>
<protein>
    <recommendedName>
        <fullName evidence="3">DUF1365 domain-containing protein</fullName>
    </recommendedName>
</protein>